<reference evidence="1" key="1">
    <citation type="journal article" date="2022" name="bioRxiv">
        <title>Sequencing and chromosome-scale assembly of the giantPleurodeles waltlgenome.</title>
        <authorList>
            <person name="Brown T."/>
            <person name="Elewa A."/>
            <person name="Iarovenko S."/>
            <person name="Subramanian E."/>
            <person name="Araus A.J."/>
            <person name="Petzold A."/>
            <person name="Susuki M."/>
            <person name="Suzuki K.-i.T."/>
            <person name="Hayashi T."/>
            <person name="Toyoda A."/>
            <person name="Oliveira C."/>
            <person name="Osipova E."/>
            <person name="Leigh N.D."/>
            <person name="Simon A."/>
            <person name="Yun M.H."/>
        </authorList>
    </citation>
    <scope>NUCLEOTIDE SEQUENCE</scope>
    <source>
        <strain evidence="1">20211129_DDA</strain>
        <tissue evidence="1">Liver</tissue>
    </source>
</reference>
<dbReference type="EMBL" id="JANPWB010000016">
    <property type="protein sequence ID" value="KAJ1080450.1"/>
    <property type="molecule type" value="Genomic_DNA"/>
</dbReference>
<accession>A0AAV7KYF3</accession>
<name>A0AAV7KYF3_PLEWA</name>
<comment type="caution">
    <text evidence="1">The sequence shown here is derived from an EMBL/GenBank/DDBJ whole genome shotgun (WGS) entry which is preliminary data.</text>
</comment>
<evidence type="ECO:0000313" key="2">
    <source>
        <dbReference type="Proteomes" id="UP001066276"/>
    </source>
</evidence>
<gene>
    <name evidence="1" type="ORF">NDU88_000650</name>
</gene>
<keyword evidence="2" id="KW-1185">Reference proteome</keyword>
<dbReference type="AlphaFoldDB" id="A0AAV7KYF3"/>
<evidence type="ECO:0000313" key="1">
    <source>
        <dbReference type="EMBL" id="KAJ1080450.1"/>
    </source>
</evidence>
<organism evidence="1 2">
    <name type="scientific">Pleurodeles waltl</name>
    <name type="common">Iberian ribbed newt</name>
    <dbReference type="NCBI Taxonomy" id="8319"/>
    <lineage>
        <taxon>Eukaryota</taxon>
        <taxon>Metazoa</taxon>
        <taxon>Chordata</taxon>
        <taxon>Craniata</taxon>
        <taxon>Vertebrata</taxon>
        <taxon>Euteleostomi</taxon>
        <taxon>Amphibia</taxon>
        <taxon>Batrachia</taxon>
        <taxon>Caudata</taxon>
        <taxon>Salamandroidea</taxon>
        <taxon>Salamandridae</taxon>
        <taxon>Pleurodelinae</taxon>
        <taxon>Pleurodeles</taxon>
    </lineage>
</organism>
<proteinExistence type="predicted"/>
<protein>
    <submittedName>
        <fullName evidence="1">Uncharacterized protein</fullName>
    </submittedName>
</protein>
<dbReference type="Proteomes" id="UP001066276">
    <property type="component" value="Chromosome 12"/>
</dbReference>
<sequence length="229" mass="26490">MVGRRMTKYLSHFHRKDQSVDNTVQMPSGVQIWSQYDDETLGEEYTGEKPSTRRYDAKDLYRHHIFPVGTQIAWDKGQPHTEEHKHAEGDPFGFIEVVWQFSGKEGHHETGTSQYPHVTQHAPESSFRTFIALKDDCPSPQFHVLFWERRAVQQPCSTEEDLKKCTSRNSNHSNSWTQPFPHVTARLCGVKGNDNHDGFGQDARDTEDEYNSKGRLAQYASDFLRFSNE</sequence>